<evidence type="ECO:0000256" key="1">
    <source>
        <dbReference type="ARBA" id="ARBA00004453"/>
    </source>
</evidence>
<evidence type="ECO:0000313" key="8">
    <source>
        <dbReference type="Proteomes" id="UP000282106"/>
    </source>
</evidence>
<dbReference type="InterPro" id="IPR037150">
    <property type="entry name" value="H-NS_C_dom_sf"/>
</dbReference>
<dbReference type="Proteomes" id="UP000282106">
    <property type="component" value="Unassembled WGS sequence"/>
</dbReference>
<gene>
    <name evidence="7" type="ORF">ED208_01515</name>
</gene>
<evidence type="ECO:0000256" key="5">
    <source>
        <dbReference type="SAM" id="MobiDB-lite"/>
    </source>
</evidence>
<dbReference type="SUPFAM" id="SSF81273">
    <property type="entry name" value="H-NS histone-like proteins"/>
    <property type="match status" value="1"/>
</dbReference>
<name>A0A3N0VKD5_9GAMM</name>
<dbReference type="PANTHER" id="PTHR38097">
    <property type="match status" value="1"/>
</dbReference>
<dbReference type="GO" id="GO:0003677">
    <property type="term" value="F:DNA binding"/>
    <property type="evidence" value="ECO:0007669"/>
    <property type="project" value="UniProtKB-KW"/>
</dbReference>
<evidence type="ECO:0000259" key="6">
    <source>
        <dbReference type="SMART" id="SM00528"/>
    </source>
</evidence>
<dbReference type="InParanoid" id="A0A3N0VKD5"/>
<protein>
    <submittedName>
        <fullName evidence="7">H-NS histone family protein</fullName>
    </submittedName>
</protein>
<dbReference type="PANTHER" id="PTHR38097:SF2">
    <property type="entry name" value="DNA-BINDING PROTEIN STPA"/>
    <property type="match status" value="1"/>
</dbReference>
<keyword evidence="8" id="KW-1185">Reference proteome</keyword>
<feature type="domain" description="DNA-binding protein H-NS-like C-terminal" evidence="6">
    <location>
        <begin position="58"/>
        <end position="108"/>
    </location>
</feature>
<dbReference type="Pfam" id="PF00816">
    <property type="entry name" value="Histone_HNS"/>
    <property type="match status" value="1"/>
</dbReference>
<comment type="subcellular location">
    <subcellularLocation>
        <location evidence="1">Cytoplasm</location>
        <location evidence="1">Nucleoid</location>
    </subcellularLocation>
</comment>
<feature type="region of interest" description="Disordered" evidence="5">
    <location>
        <begin position="56"/>
        <end position="84"/>
    </location>
</feature>
<accession>A0A3N0VKD5</accession>
<comment type="similarity">
    <text evidence="2">Belongs to the histone-like protein H-NS family.</text>
</comment>
<dbReference type="SMART" id="SM00528">
    <property type="entry name" value="HNS"/>
    <property type="match status" value="1"/>
</dbReference>
<keyword evidence="3" id="KW-0963">Cytoplasm</keyword>
<dbReference type="EMBL" id="RJVO01000001">
    <property type="protein sequence ID" value="ROH93232.1"/>
    <property type="molecule type" value="Genomic_DNA"/>
</dbReference>
<reference evidence="7 8" key="1">
    <citation type="submission" date="2018-10" db="EMBL/GenBank/DDBJ databases">
        <authorList>
            <person name="Chen W.-M."/>
        </authorList>
    </citation>
    <scope>NUCLEOTIDE SEQUENCE [LARGE SCALE GENOMIC DNA]</scope>
    <source>
        <strain evidence="7 8">THS-13</strain>
    </source>
</reference>
<dbReference type="GO" id="GO:0009295">
    <property type="term" value="C:nucleoid"/>
    <property type="evidence" value="ECO:0007669"/>
    <property type="project" value="UniProtKB-SubCell"/>
</dbReference>
<dbReference type="AlphaFoldDB" id="A0A3N0VKD5"/>
<feature type="compositionally biased region" description="Low complexity" evidence="5">
    <location>
        <begin position="56"/>
        <end position="68"/>
    </location>
</feature>
<evidence type="ECO:0000256" key="3">
    <source>
        <dbReference type="ARBA" id="ARBA00022490"/>
    </source>
</evidence>
<proteinExistence type="inferred from homology"/>
<keyword evidence="4" id="KW-0238">DNA-binding</keyword>
<evidence type="ECO:0000313" key="7">
    <source>
        <dbReference type="EMBL" id="ROH93232.1"/>
    </source>
</evidence>
<dbReference type="Gene3D" id="4.10.430.10">
    <property type="entry name" value="Histone-like protein H-NS, C-terminal domain"/>
    <property type="match status" value="1"/>
</dbReference>
<dbReference type="RefSeq" id="WP_123210086.1">
    <property type="nucleotide sequence ID" value="NZ_RJVO01000001.1"/>
</dbReference>
<comment type="caution">
    <text evidence="7">The sequence shown here is derived from an EMBL/GenBank/DDBJ whole genome shotgun (WGS) entry which is preliminary data.</text>
</comment>
<sequence length="109" mass="11830">MNELEKLSLEELLSLQKQVATEIDSRRSAEKAKAQQEILALASRYGLAVQFAGGSAPKAAKAPKTGGSVAPKYRHPQDSSLTWTGRGRSPVWVAEWKTKHGSLDAITIK</sequence>
<dbReference type="InterPro" id="IPR027444">
    <property type="entry name" value="H-NS_C_dom"/>
</dbReference>
<evidence type="ECO:0000256" key="2">
    <source>
        <dbReference type="ARBA" id="ARBA00010610"/>
    </source>
</evidence>
<evidence type="ECO:0000256" key="4">
    <source>
        <dbReference type="ARBA" id="ARBA00023125"/>
    </source>
</evidence>
<organism evidence="7 8">
    <name type="scientific">Stagnimonas aquatica</name>
    <dbReference type="NCBI Taxonomy" id="2689987"/>
    <lineage>
        <taxon>Bacteria</taxon>
        <taxon>Pseudomonadati</taxon>
        <taxon>Pseudomonadota</taxon>
        <taxon>Gammaproteobacteria</taxon>
        <taxon>Nevskiales</taxon>
        <taxon>Nevskiaceae</taxon>
        <taxon>Stagnimonas</taxon>
    </lineage>
</organism>